<dbReference type="SUPFAM" id="SSF51735">
    <property type="entry name" value="NAD(P)-binding Rossmann-fold domains"/>
    <property type="match status" value="1"/>
</dbReference>
<dbReference type="SUPFAM" id="SSF55347">
    <property type="entry name" value="Glyceraldehyde-3-phosphate dehydrogenase-like, C-terminal domain"/>
    <property type="match status" value="1"/>
</dbReference>
<evidence type="ECO:0000259" key="2">
    <source>
        <dbReference type="Pfam" id="PF22725"/>
    </source>
</evidence>
<dbReference type="InterPro" id="IPR051450">
    <property type="entry name" value="Gfo/Idh/MocA_Oxidoreductases"/>
</dbReference>
<name>E6VR17_PSEA9</name>
<feature type="domain" description="GFO/IDH/MocA-like oxidoreductase" evidence="2">
    <location>
        <begin position="127"/>
        <end position="231"/>
    </location>
</feature>
<dbReference type="STRING" id="643562.Daes_1988"/>
<sequence>MRSLIIGYGSIGARHARLLAEMGHEVRCVTRNPQCPFPVFTDLADALDGNMPGLTVISTPTADHHDTLRALLAHGFSGRILVEKPLFDHVPATLPPETAHIFAAYNLRLHPLVQEAARLLTDRPIFSARFFVGQYLPDWRPGTDYTAGYSARRDQGGGVLRDLSHELDLALHLLGPWRRVAAIGGHFSDLAIDSDDVFDLLLETSRCPSVSIHLDYLNRTARRGFEINAQELSIHADFITGRLEAEGQAKVFDLDRDATYRAQLAALTSGETARLCSFEQGLAVLGLIEAAERAATQGQWVTA</sequence>
<dbReference type="GO" id="GO:0000166">
    <property type="term" value="F:nucleotide binding"/>
    <property type="evidence" value="ECO:0007669"/>
    <property type="project" value="InterPro"/>
</dbReference>
<dbReference type="RefSeq" id="WP_013514910.1">
    <property type="nucleotide sequence ID" value="NC_014844.1"/>
</dbReference>
<reference evidence="3 4" key="2">
    <citation type="journal article" date="2014" name="Genome Announc.">
        <title>Complete Genome Sequence of the Subsurface, Mesophilic Sulfate-Reducing Bacterium Desulfovibrio aespoeensis Aspo-2.</title>
        <authorList>
            <person name="Pedersen K."/>
            <person name="Bengtsson A."/>
            <person name="Edlund J."/>
            <person name="Rabe L."/>
            <person name="Hazen T."/>
            <person name="Chakraborty R."/>
            <person name="Goodwin L."/>
            <person name="Shapiro N."/>
        </authorList>
    </citation>
    <scope>NUCLEOTIDE SEQUENCE [LARGE SCALE GENOMIC DNA]</scope>
    <source>
        <strain evidence="4">ATCC 700646 / DSM 10631 / Aspo-2</strain>
    </source>
</reference>
<dbReference type="AlphaFoldDB" id="E6VR17"/>
<protein>
    <submittedName>
        <fullName evidence="3">Oxidoreductase domain protein</fullName>
    </submittedName>
</protein>
<dbReference type="eggNOG" id="COG0673">
    <property type="taxonomic scope" value="Bacteria"/>
</dbReference>
<proteinExistence type="predicted"/>
<dbReference type="PANTHER" id="PTHR43377">
    <property type="entry name" value="BILIVERDIN REDUCTASE A"/>
    <property type="match status" value="1"/>
</dbReference>
<feature type="domain" description="Gfo/Idh/MocA-like oxidoreductase N-terminal" evidence="1">
    <location>
        <begin position="2"/>
        <end position="90"/>
    </location>
</feature>
<dbReference type="Gene3D" id="3.40.50.720">
    <property type="entry name" value="NAD(P)-binding Rossmann-like Domain"/>
    <property type="match status" value="1"/>
</dbReference>
<organism evidence="3 4">
    <name type="scientific">Pseudodesulfovibrio aespoeensis (strain ATCC 700646 / DSM 10631 / Aspo-2)</name>
    <name type="common">Desulfovibrio aespoeensis</name>
    <dbReference type="NCBI Taxonomy" id="643562"/>
    <lineage>
        <taxon>Bacteria</taxon>
        <taxon>Pseudomonadati</taxon>
        <taxon>Thermodesulfobacteriota</taxon>
        <taxon>Desulfovibrionia</taxon>
        <taxon>Desulfovibrionales</taxon>
        <taxon>Desulfovibrionaceae</taxon>
    </lineage>
</organism>
<dbReference type="InterPro" id="IPR000683">
    <property type="entry name" value="Gfo/Idh/MocA-like_OxRdtase_N"/>
</dbReference>
<dbReference type="KEGG" id="das:Daes_1988"/>
<dbReference type="PANTHER" id="PTHR43377:SF1">
    <property type="entry name" value="BILIVERDIN REDUCTASE A"/>
    <property type="match status" value="1"/>
</dbReference>
<accession>E6VR17</accession>
<dbReference type="Gene3D" id="3.30.360.10">
    <property type="entry name" value="Dihydrodipicolinate Reductase, domain 2"/>
    <property type="match status" value="1"/>
</dbReference>
<dbReference type="HOGENOM" id="CLU_023194_10_1_7"/>
<evidence type="ECO:0000259" key="1">
    <source>
        <dbReference type="Pfam" id="PF01408"/>
    </source>
</evidence>
<dbReference type="InterPro" id="IPR055170">
    <property type="entry name" value="GFO_IDH_MocA-like_dom"/>
</dbReference>
<dbReference type="Pfam" id="PF01408">
    <property type="entry name" value="GFO_IDH_MocA"/>
    <property type="match status" value="1"/>
</dbReference>
<keyword evidence="4" id="KW-1185">Reference proteome</keyword>
<evidence type="ECO:0000313" key="4">
    <source>
        <dbReference type="Proteomes" id="UP000002191"/>
    </source>
</evidence>
<dbReference type="Proteomes" id="UP000002191">
    <property type="component" value="Chromosome"/>
</dbReference>
<dbReference type="InterPro" id="IPR036291">
    <property type="entry name" value="NAD(P)-bd_dom_sf"/>
</dbReference>
<evidence type="ECO:0000313" key="3">
    <source>
        <dbReference type="EMBL" id="ADU62997.1"/>
    </source>
</evidence>
<dbReference type="Pfam" id="PF22725">
    <property type="entry name" value="GFO_IDH_MocA_C3"/>
    <property type="match status" value="1"/>
</dbReference>
<reference evidence="4" key="1">
    <citation type="submission" date="2010-12" db="EMBL/GenBank/DDBJ databases">
        <title>Complete sequence of Desulfovibrio aespoeensis Aspo-2.</title>
        <authorList>
            <consortium name="US DOE Joint Genome Institute"/>
            <person name="Lucas S."/>
            <person name="Copeland A."/>
            <person name="Lapidus A."/>
            <person name="Cheng J.-F."/>
            <person name="Goodwin L."/>
            <person name="Pitluck S."/>
            <person name="Chertkov O."/>
            <person name="Misra M."/>
            <person name="Detter J.C."/>
            <person name="Han C."/>
            <person name="Tapia R."/>
            <person name="Land M."/>
            <person name="Hauser L."/>
            <person name="Kyrpides N."/>
            <person name="Ivanova N."/>
            <person name="Ovchinnikova G."/>
            <person name="Pedersen K."/>
            <person name="Jagevall S."/>
            <person name="Hazen T."/>
            <person name="Woyke T."/>
        </authorList>
    </citation>
    <scope>NUCLEOTIDE SEQUENCE [LARGE SCALE GENOMIC DNA]</scope>
    <source>
        <strain evidence="4">ATCC 700646 / DSM 10631 / Aspo-2</strain>
    </source>
</reference>
<dbReference type="OrthoDB" id="9782091at2"/>
<gene>
    <name evidence="3" type="ordered locus">Daes_1988</name>
</gene>
<dbReference type="EMBL" id="CP002431">
    <property type="protein sequence ID" value="ADU62997.1"/>
    <property type="molecule type" value="Genomic_DNA"/>
</dbReference>